<proteinExistence type="predicted"/>
<dbReference type="SUPFAM" id="SSF55103">
    <property type="entry name" value="FAD-linked oxidases, C-terminal domain"/>
    <property type="match status" value="1"/>
</dbReference>
<dbReference type="OrthoDB" id="9811557at2"/>
<sequence>MPATLPPGLSAAAFSQALAGFRQAVGKTYVYADETALSSYLDPYSTTEDAAHTPAAAVAPHSVEEIQAVLKVAREYGIPLWPVSTGKNYAYGGPAPRKSGYVVLDLARMNRIIEVNARDGYAVVEPGVSYFDLYRYLKEHDIPLWIDCAAPGWGSVLGNLLDHGAGYTPYGEHLTMQCGMQVVLADGTVVDTATGALPGARASQLYKWGAGPWIDGLFTQSGLGIVTRLGVWLMPEPPGYRPFMVTFPDEDALHDLTEAIRPLKLNMVIPNGATSVELLWEAATRVTKAQYYGGKGPLPPSVRRKLMADLDIGAWNFYAALYGPPPMIERSWSVVRDALGKVKGARFYTDRPGDTAWEYRAKLMRGIPNMTEYSLMNWIGSGAHIDFSPMSAPTGDDAVRLYHLIKDKVEARGFDYIGEFLIGWRDQHHIFMLIFDRTDPQERERAHQVFGEIVADAAAQGFGEYRTHLDFMDQIAATYDWNDHALRRLNERVRDALDPGGIMAPGKMGVWPRRMRA</sequence>
<comment type="cofactor">
    <cofactor evidence="1">
        <name>FAD</name>
        <dbReference type="ChEBI" id="CHEBI:57692"/>
    </cofactor>
</comment>
<evidence type="ECO:0000256" key="4">
    <source>
        <dbReference type="ARBA" id="ARBA00023002"/>
    </source>
</evidence>
<evidence type="ECO:0000256" key="1">
    <source>
        <dbReference type="ARBA" id="ARBA00001974"/>
    </source>
</evidence>
<keyword evidence="4" id="KW-0560">Oxidoreductase</keyword>
<dbReference type="Gene3D" id="1.10.45.10">
    <property type="entry name" value="Vanillyl-alcohol Oxidase, Chain A, domain 4"/>
    <property type="match status" value="1"/>
</dbReference>
<keyword evidence="3" id="KW-0274">FAD</keyword>
<keyword evidence="2" id="KW-0285">Flavoprotein</keyword>
<dbReference type="InterPro" id="IPR016167">
    <property type="entry name" value="FAD-bd_PCMH_sub1"/>
</dbReference>
<dbReference type="InterPro" id="IPR016166">
    <property type="entry name" value="FAD-bd_PCMH"/>
</dbReference>
<dbReference type="GO" id="GO:0004458">
    <property type="term" value="F:D-lactate dehydrogenase (cytochrome) activity"/>
    <property type="evidence" value="ECO:0007669"/>
    <property type="project" value="TreeGrafter"/>
</dbReference>
<accession>A0A2Z6E3L9</accession>
<evidence type="ECO:0000259" key="5">
    <source>
        <dbReference type="PROSITE" id="PS51387"/>
    </source>
</evidence>
<organism evidence="6 7">
    <name type="scientific">Aerosticca soli</name>
    <dbReference type="NCBI Taxonomy" id="2010829"/>
    <lineage>
        <taxon>Bacteria</taxon>
        <taxon>Pseudomonadati</taxon>
        <taxon>Pseudomonadota</taxon>
        <taxon>Gammaproteobacteria</taxon>
        <taxon>Lysobacterales</taxon>
        <taxon>Rhodanobacteraceae</taxon>
        <taxon>Aerosticca</taxon>
    </lineage>
</organism>
<evidence type="ECO:0000313" key="7">
    <source>
        <dbReference type="Proteomes" id="UP000270530"/>
    </source>
</evidence>
<dbReference type="KEGG" id="rbd:ALSL_0892"/>
<dbReference type="InterPro" id="IPR016169">
    <property type="entry name" value="FAD-bd_PCMH_sub2"/>
</dbReference>
<dbReference type="PANTHER" id="PTHR11748:SF114">
    <property type="entry name" value="ARYL-ALCOHOL OXIDASE VANILLYL-ALCOHOL OXIDASE (AFU_ORTHOLOGUE AFUA_3G09500)-RELATED"/>
    <property type="match status" value="1"/>
</dbReference>
<reference evidence="7" key="1">
    <citation type="submission" date="2018-04" db="EMBL/GenBank/DDBJ databases">
        <authorList>
            <person name="Watanabe M."/>
            <person name="Kojima H."/>
        </authorList>
    </citation>
    <scope>NUCLEOTIDE SEQUENCE [LARGE SCALE GENOMIC DNA]</scope>
    <source>
        <strain evidence="7">Dysh456</strain>
    </source>
</reference>
<gene>
    <name evidence="6" type="ORF">ALSL_0892</name>
</gene>
<evidence type="ECO:0000256" key="3">
    <source>
        <dbReference type="ARBA" id="ARBA00022827"/>
    </source>
</evidence>
<dbReference type="PANTHER" id="PTHR11748">
    <property type="entry name" value="D-LACTATE DEHYDROGENASE"/>
    <property type="match status" value="1"/>
</dbReference>
<feature type="domain" description="FAD-binding PCMH-type" evidence="5">
    <location>
        <begin position="50"/>
        <end position="236"/>
    </location>
</feature>
<evidence type="ECO:0000313" key="6">
    <source>
        <dbReference type="EMBL" id="BBD79557.1"/>
    </source>
</evidence>
<dbReference type="GO" id="GO:0008720">
    <property type="term" value="F:D-lactate dehydrogenase (NAD+) activity"/>
    <property type="evidence" value="ECO:0007669"/>
    <property type="project" value="TreeGrafter"/>
</dbReference>
<dbReference type="GO" id="GO:0071949">
    <property type="term" value="F:FAD binding"/>
    <property type="evidence" value="ECO:0007669"/>
    <property type="project" value="InterPro"/>
</dbReference>
<evidence type="ECO:0000256" key="2">
    <source>
        <dbReference type="ARBA" id="ARBA00022630"/>
    </source>
</evidence>
<dbReference type="Gene3D" id="3.30.465.10">
    <property type="match status" value="1"/>
</dbReference>
<dbReference type="InterPro" id="IPR016164">
    <property type="entry name" value="FAD-linked_Oxase-like_C"/>
</dbReference>
<dbReference type="Proteomes" id="UP000270530">
    <property type="component" value="Chromosome"/>
</dbReference>
<dbReference type="AlphaFoldDB" id="A0A2Z6E3L9"/>
<dbReference type="Pfam" id="PF01565">
    <property type="entry name" value="FAD_binding_4"/>
    <property type="match status" value="1"/>
</dbReference>
<dbReference type="Pfam" id="PF02913">
    <property type="entry name" value="FAD-oxidase_C"/>
    <property type="match status" value="1"/>
</dbReference>
<dbReference type="RefSeq" id="WP_126536808.1">
    <property type="nucleotide sequence ID" value="NZ_AP018560.1"/>
</dbReference>
<name>A0A2Z6E3L9_9GAMM</name>
<keyword evidence="7" id="KW-1185">Reference proteome</keyword>
<dbReference type="EMBL" id="AP018560">
    <property type="protein sequence ID" value="BBD79557.1"/>
    <property type="molecule type" value="Genomic_DNA"/>
</dbReference>
<dbReference type="GO" id="GO:1903457">
    <property type="term" value="P:lactate catabolic process"/>
    <property type="evidence" value="ECO:0007669"/>
    <property type="project" value="TreeGrafter"/>
</dbReference>
<dbReference type="PROSITE" id="PS51387">
    <property type="entry name" value="FAD_PCMH"/>
    <property type="match status" value="1"/>
</dbReference>
<dbReference type="InterPro" id="IPR016170">
    <property type="entry name" value="Cytok_DH_C_sf"/>
</dbReference>
<dbReference type="SUPFAM" id="SSF56176">
    <property type="entry name" value="FAD-binding/transporter-associated domain-like"/>
    <property type="match status" value="1"/>
</dbReference>
<dbReference type="InterPro" id="IPR004113">
    <property type="entry name" value="FAD-bd_oxidored_4_C"/>
</dbReference>
<dbReference type="InterPro" id="IPR006094">
    <property type="entry name" value="Oxid_FAD_bind_N"/>
</dbReference>
<dbReference type="InterPro" id="IPR036318">
    <property type="entry name" value="FAD-bd_PCMH-like_sf"/>
</dbReference>
<dbReference type="Gene3D" id="3.40.462.10">
    <property type="entry name" value="FAD-linked oxidases, C-terminal domain"/>
    <property type="match status" value="1"/>
</dbReference>
<protein>
    <submittedName>
        <fullName evidence="6">4-cresol dehydrogenase [hydroxylating] flavoprotein subunit</fullName>
    </submittedName>
</protein>
<reference evidence="7" key="2">
    <citation type="submission" date="2018-06" db="EMBL/GenBank/DDBJ databases">
        <title>Genome sequence of Rhodanobacteraceae bacterium strain Dysh456.</title>
        <authorList>
            <person name="Fukui M."/>
        </authorList>
    </citation>
    <scope>NUCLEOTIDE SEQUENCE [LARGE SCALE GENOMIC DNA]</scope>
    <source>
        <strain evidence="7">Dysh456</strain>
    </source>
</reference>
<dbReference type="InterPro" id="IPR016171">
    <property type="entry name" value="Vanillyl_alc_oxidase_C-sub2"/>
</dbReference>
<dbReference type="Gene3D" id="3.30.43.10">
    <property type="entry name" value="Uridine Diphospho-n-acetylenolpyruvylglucosamine Reductase, domain 2"/>
    <property type="match status" value="1"/>
</dbReference>